<proteinExistence type="inferred from homology"/>
<evidence type="ECO:0000256" key="1">
    <source>
        <dbReference type="ARBA" id="ARBA00008383"/>
    </source>
</evidence>
<accession>A0ABP8Z187</accession>
<evidence type="ECO:0000256" key="3">
    <source>
        <dbReference type="SAM" id="MobiDB-lite"/>
    </source>
</evidence>
<dbReference type="Pfam" id="PF02515">
    <property type="entry name" value="CoA_transf_3"/>
    <property type="match status" value="2"/>
</dbReference>
<dbReference type="EMBL" id="BAABKN010000019">
    <property type="protein sequence ID" value="GAA4743560.1"/>
    <property type="molecule type" value="Genomic_DNA"/>
</dbReference>
<dbReference type="InterPro" id="IPR003673">
    <property type="entry name" value="CoA-Trfase_fam_III"/>
</dbReference>
<dbReference type="SUPFAM" id="SSF89796">
    <property type="entry name" value="CoA-transferase family III (CaiB/BaiF)"/>
    <property type="match status" value="2"/>
</dbReference>
<evidence type="ECO:0000313" key="5">
    <source>
        <dbReference type="Proteomes" id="UP001499882"/>
    </source>
</evidence>
<protein>
    <submittedName>
        <fullName evidence="4">CoA transferase</fullName>
    </submittedName>
</protein>
<dbReference type="PANTHER" id="PTHR48228:SF6">
    <property type="entry name" value="L-CARNITINE COA-TRANSFERASE"/>
    <property type="match status" value="1"/>
</dbReference>
<evidence type="ECO:0000313" key="4">
    <source>
        <dbReference type="EMBL" id="GAA4743560.1"/>
    </source>
</evidence>
<dbReference type="Gene3D" id="3.30.1540.10">
    <property type="entry name" value="formyl-coa transferase, domain 3"/>
    <property type="match status" value="2"/>
</dbReference>
<sequence length="867" mass="94327">MTTNEAEKRPGSLAGVRVVEIGDQQGEYCGLVLAGLGADVIKVEPPGGSASRRFAPFVDDVPDPERSLHFWAYNRGKRSIVLDLDTPEGVAELGSILAGADVLLDSTPLGHLETVGVGSAEQLRERNPQLITARLTPFGEDGPFKDYLASDLVHLALGGVAMNCGYDPDPRMRYETPPVAGQLGHSYAIAGEQMAFTVIAALTTRLRTGRGQHLSCAIHEAVAKNTEGDLMSWVALRTPFLRQTCRHSAPGVSRHRSIFSTKDGRWYLASTRNAKLLGPFLETWGIGGRISDGSEEQEKDSRVLPGMEGGAASNMDVVEQTIRRYMYDDVPWREAQEAGLMWVPVRKPHESADDEHWLQRGTYTEVEHPELGRSLRYPTSKWIADGSTWVSGRRAPLLDEDRSAVLSLTPRSAPVARPYAGTERLTSAGRPFPLQGLRVLDFTWMLASAGATRFLAALGADVIKVEWHKNIDPRRGGSPVGGRDAREAATGPVPSIWPADGGGPVGAQYNNKNPGKRGISLNVKHPEGLALAKRMVRESAIVAEGFSPGVMEGWGLGYDVLREINPSIIYAKQSGMGTKGVYGRYRTIGPVAQAFSGLSHMSGLPDPYPPAGWGYSYLDWYGAYSFALAILAAVYHRETTGEGQAIDASQSEVGLYLTALPLLDHQVNGREYVRAGNRSPYGTAAPEGIYRAEGDDRWIAITCETDEQWQALAKEAGHPEWLELAEFATLADRQAHRDDLDALVQSWTCEQEPFALMERLQGAGVAAGVAQTAQDRWERDPQLRHLDWLTELDATGFGRWPVAAPSVKLSDTPQHIGGLVGRGAPFYAEHNHEVYGEVLGLSPDEVDALIAEGVIARPEDGPQWPTS</sequence>
<dbReference type="InterPro" id="IPR023606">
    <property type="entry name" value="CoA-Trfase_III_dom_1_sf"/>
</dbReference>
<comment type="similarity">
    <text evidence="1">Belongs to the CoA-transferase III family.</text>
</comment>
<dbReference type="Gene3D" id="3.40.50.10540">
    <property type="entry name" value="Crotonobetainyl-coa:carnitine coa-transferase, domain 1"/>
    <property type="match status" value="2"/>
</dbReference>
<comment type="caution">
    <text evidence="4">The sequence shown here is derived from an EMBL/GenBank/DDBJ whole genome shotgun (WGS) entry which is preliminary data.</text>
</comment>
<gene>
    <name evidence="4" type="ORF">GCM10023350_30350</name>
</gene>
<dbReference type="PANTHER" id="PTHR48228">
    <property type="entry name" value="SUCCINYL-COA--D-CITRAMALATE COA-TRANSFERASE"/>
    <property type="match status" value="1"/>
</dbReference>
<dbReference type="InterPro" id="IPR044855">
    <property type="entry name" value="CoA-Trfase_III_dom3_sf"/>
</dbReference>
<evidence type="ECO:0000256" key="2">
    <source>
        <dbReference type="ARBA" id="ARBA00022679"/>
    </source>
</evidence>
<feature type="region of interest" description="Disordered" evidence="3">
    <location>
        <begin position="291"/>
        <end position="310"/>
    </location>
</feature>
<dbReference type="GO" id="GO:0016740">
    <property type="term" value="F:transferase activity"/>
    <property type="evidence" value="ECO:0007669"/>
    <property type="project" value="UniProtKB-KW"/>
</dbReference>
<keyword evidence="2 4" id="KW-0808">Transferase</keyword>
<reference evidence="5" key="1">
    <citation type="journal article" date="2019" name="Int. J. Syst. Evol. Microbiol.">
        <title>The Global Catalogue of Microorganisms (GCM) 10K type strain sequencing project: providing services to taxonomists for standard genome sequencing and annotation.</title>
        <authorList>
            <consortium name="The Broad Institute Genomics Platform"/>
            <consortium name="The Broad Institute Genome Sequencing Center for Infectious Disease"/>
            <person name="Wu L."/>
            <person name="Ma J."/>
        </authorList>
    </citation>
    <scope>NUCLEOTIDE SEQUENCE [LARGE SCALE GENOMIC DNA]</scope>
    <source>
        <strain evidence="5">JCM 18532</strain>
    </source>
</reference>
<name>A0ABP8Z187_9ACTN</name>
<dbReference type="RefSeq" id="WP_345527659.1">
    <property type="nucleotide sequence ID" value="NZ_BAABKN010000019.1"/>
</dbReference>
<keyword evidence="5" id="KW-1185">Reference proteome</keyword>
<organism evidence="4 5">
    <name type="scientific">Nocardioides endophyticus</name>
    <dbReference type="NCBI Taxonomy" id="1353775"/>
    <lineage>
        <taxon>Bacteria</taxon>
        <taxon>Bacillati</taxon>
        <taxon>Actinomycetota</taxon>
        <taxon>Actinomycetes</taxon>
        <taxon>Propionibacteriales</taxon>
        <taxon>Nocardioidaceae</taxon>
        <taxon>Nocardioides</taxon>
    </lineage>
</organism>
<feature type="region of interest" description="Disordered" evidence="3">
    <location>
        <begin position="473"/>
        <end position="497"/>
    </location>
</feature>
<dbReference type="Proteomes" id="UP001499882">
    <property type="component" value="Unassembled WGS sequence"/>
</dbReference>
<dbReference type="InterPro" id="IPR050509">
    <property type="entry name" value="CoA-transferase_III"/>
</dbReference>